<reference evidence="11" key="1">
    <citation type="submission" date="2013-09" db="EMBL/GenBank/DDBJ databases">
        <title>The Genome Sequence of Anopheles maculatus species B.</title>
        <authorList>
            <consortium name="The Broad Institute Genomics Platform"/>
            <person name="Neafsey D.E."/>
            <person name="Besansky N."/>
            <person name="Howell P."/>
            <person name="Walton C."/>
            <person name="Young S.K."/>
            <person name="Zeng Q."/>
            <person name="Gargeya S."/>
            <person name="Fitzgerald M."/>
            <person name="Haas B."/>
            <person name="Abouelleil A."/>
            <person name="Allen A.W."/>
            <person name="Alvarado L."/>
            <person name="Arachchi H.M."/>
            <person name="Berlin A.M."/>
            <person name="Chapman S.B."/>
            <person name="Gainer-Dewar J."/>
            <person name="Goldberg J."/>
            <person name="Griggs A."/>
            <person name="Gujja S."/>
            <person name="Hansen M."/>
            <person name="Howarth C."/>
            <person name="Imamovic A."/>
            <person name="Ireland A."/>
            <person name="Larimer J."/>
            <person name="McCowan C."/>
            <person name="Murphy C."/>
            <person name="Pearson M."/>
            <person name="Poon T.W."/>
            <person name="Priest M."/>
            <person name="Roberts A."/>
            <person name="Saif S."/>
            <person name="Shea T."/>
            <person name="Sisk P."/>
            <person name="Sykes S."/>
            <person name="Wortman J."/>
            <person name="Nusbaum C."/>
            <person name="Birren B."/>
        </authorList>
    </citation>
    <scope>NUCLEOTIDE SEQUENCE [LARGE SCALE GENOMIC DNA]</scope>
    <source>
        <strain evidence="11">maculatus3</strain>
    </source>
</reference>
<dbReference type="InterPro" id="IPR006222">
    <property type="entry name" value="GCVT_N"/>
</dbReference>
<dbReference type="Pfam" id="PF01571">
    <property type="entry name" value="GCV_T"/>
    <property type="match status" value="1"/>
</dbReference>
<dbReference type="GO" id="GO:0005739">
    <property type="term" value="C:mitochondrion"/>
    <property type="evidence" value="ECO:0007669"/>
    <property type="project" value="TreeGrafter"/>
</dbReference>
<evidence type="ECO:0000256" key="5">
    <source>
        <dbReference type="ARBA" id="ARBA00022576"/>
    </source>
</evidence>
<dbReference type="PANTHER" id="PTHR43757:SF16">
    <property type="entry name" value="AMINOMETHYLTRANSFERASE, MITOCHONDRIAL"/>
    <property type="match status" value="1"/>
</dbReference>
<evidence type="ECO:0000259" key="9">
    <source>
        <dbReference type="Pfam" id="PF01571"/>
    </source>
</evidence>
<reference evidence="10" key="2">
    <citation type="submission" date="2020-05" db="UniProtKB">
        <authorList>
            <consortium name="EnsemblMetazoa"/>
        </authorList>
    </citation>
    <scope>IDENTIFICATION</scope>
    <source>
        <strain evidence="10">maculatus3</strain>
    </source>
</reference>
<dbReference type="Proteomes" id="UP000075901">
    <property type="component" value="Unassembled WGS sequence"/>
</dbReference>
<dbReference type="InterPro" id="IPR027266">
    <property type="entry name" value="TrmE/GcvT-like"/>
</dbReference>
<dbReference type="EC" id="2.1.2.10" evidence="3"/>
<keyword evidence="5" id="KW-0032">Aminotransferase</keyword>
<comment type="subunit">
    <text evidence="2">The glycine cleavage system is composed of four proteins: P, T, L and H.</text>
</comment>
<evidence type="ECO:0000256" key="1">
    <source>
        <dbReference type="ARBA" id="ARBA00008609"/>
    </source>
</evidence>
<dbReference type="SUPFAM" id="SSF103025">
    <property type="entry name" value="Folate-binding domain"/>
    <property type="match status" value="1"/>
</dbReference>
<dbReference type="EnsemblMetazoa" id="AMAM006631-RA">
    <property type="protein sequence ID" value="AMAM006631-PA"/>
    <property type="gene ID" value="AMAM006631"/>
</dbReference>
<dbReference type="Gene3D" id="3.30.1360.120">
    <property type="entry name" value="Probable tRNA modification gtpase trme, domain 1"/>
    <property type="match status" value="1"/>
</dbReference>
<evidence type="ECO:0000256" key="6">
    <source>
        <dbReference type="ARBA" id="ARBA00022679"/>
    </source>
</evidence>
<keyword evidence="6" id="KW-0808">Transferase</keyword>
<dbReference type="GO" id="GO:0008483">
    <property type="term" value="F:transaminase activity"/>
    <property type="evidence" value="ECO:0007669"/>
    <property type="project" value="UniProtKB-KW"/>
</dbReference>
<dbReference type="AlphaFoldDB" id="A0A182SH25"/>
<sequence length="182" mass="20381">MQSSIPRHVVRSWCRRVLLPNRTSLVRHFASDKTPNRTALYEFHQKHGGKLVDFAGYWLPVQYTDQSIIKSHLYTREYGSMFDVSHMLQTYLRGKDVISCFESICTADIKGLRNGTGTLTVFPNASGGILDDLIVNRVADDVLYVVSNASRKDVDIANMSDAVASFKAKGKDVSVEFLSSDD</sequence>
<dbReference type="FunFam" id="3.30.70.1400:FF:000001">
    <property type="entry name" value="Aminomethyltransferase"/>
    <property type="match status" value="1"/>
</dbReference>
<dbReference type="VEuPathDB" id="VectorBase:AMAM006631"/>
<comment type="similarity">
    <text evidence="1">Belongs to the GcvT family.</text>
</comment>
<evidence type="ECO:0000256" key="2">
    <source>
        <dbReference type="ARBA" id="ARBA00011690"/>
    </source>
</evidence>
<evidence type="ECO:0000256" key="3">
    <source>
        <dbReference type="ARBA" id="ARBA00012616"/>
    </source>
</evidence>
<comment type="catalytic activity">
    <reaction evidence="8">
        <text>N(6)-[(R)-S(8)-aminomethyldihydrolipoyl]-L-lysyl-[protein] + (6S)-5,6,7,8-tetrahydrofolate = N(6)-[(R)-dihydrolipoyl]-L-lysyl-[protein] + (6R)-5,10-methylene-5,6,7,8-tetrahydrofolate + NH4(+)</text>
        <dbReference type="Rhea" id="RHEA:16945"/>
        <dbReference type="Rhea" id="RHEA-COMP:10475"/>
        <dbReference type="Rhea" id="RHEA-COMP:10492"/>
        <dbReference type="ChEBI" id="CHEBI:15636"/>
        <dbReference type="ChEBI" id="CHEBI:28938"/>
        <dbReference type="ChEBI" id="CHEBI:57453"/>
        <dbReference type="ChEBI" id="CHEBI:83100"/>
        <dbReference type="ChEBI" id="CHEBI:83143"/>
        <dbReference type="EC" id="2.1.2.10"/>
    </reaction>
</comment>
<evidence type="ECO:0000256" key="7">
    <source>
        <dbReference type="ARBA" id="ARBA00031395"/>
    </source>
</evidence>
<proteinExistence type="inferred from homology"/>
<dbReference type="GO" id="GO:0004047">
    <property type="term" value="F:aminomethyltransferase activity"/>
    <property type="evidence" value="ECO:0007669"/>
    <property type="project" value="UniProtKB-EC"/>
</dbReference>
<evidence type="ECO:0000313" key="11">
    <source>
        <dbReference type="Proteomes" id="UP000075901"/>
    </source>
</evidence>
<organism evidence="10 11">
    <name type="scientific">Anopheles maculatus</name>
    <dbReference type="NCBI Taxonomy" id="74869"/>
    <lineage>
        <taxon>Eukaryota</taxon>
        <taxon>Metazoa</taxon>
        <taxon>Ecdysozoa</taxon>
        <taxon>Arthropoda</taxon>
        <taxon>Hexapoda</taxon>
        <taxon>Insecta</taxon>
        <taxon>Pterygota</taxon>
        <taxon>Neoptera</taxon>
        <taxon>Endopterygota</taxon>
        <taxon>Diptera</taxon>
        <taxon>Nematocera</taxon>
        <taxon>Culicoidea</taxon>
        <taxon>Culicidae</taxon>
        <taxon>Anophelinae</taxon>
        <taxon>Anopheles</taxon>
        <taxon>Anopheles maculatus group</taxon>
    </lineage>
</organism>
<evidence type="ECO:0000256" key="8">
    <source>
        <dbReference type="ARBA" id="ARBA00047665"/>
    </source>
</evidence>
<accession>A0A182SH25</accession>
<protein>
    <recommendedName>
        <fullName evidence="4">Aminomethyltransferase, mitochondrial</fullName>
        <ecNumber evidence="3">2.1.2.10</ecNumber>
    </recommendedName>
    <alternativeName>
        <fullName evidence="7">Glycine cleavage system T protein</fullName>
    </alternativeName>
</protein>
<evidence type="ECO:0000256" key="4">
    <source>
        <dbReference type="ARBA" id="ARBA00015825"/>
    </source>
</evidence>
<name>A0A182SH25_9DIPT</name>
<feature type="domain" description="GCVT N-terminal" evidence="9">
    <location>
        <begin position="40"/>
        <end position="178"/>
    </location>
</feature>
<dbReference type="PANTHER" id="PTHR43757">
    <property type="entry name" value="AMINOMETHYLTRANSFERASE"/>
    <property type="match status" value="1"/>
</dbReference>
<dbReference type="InterPro" id="IPR028896">
    <property type="entry name" value="GcvT/YgfZ/DmdA"/>
</dbReference>
<keyword evidence="11" id="KW-1185">Reference proteome</keyword>
<evidence type="ECO:0000313" key="10">
    <source>
        <dbReference type="EnsemblMetazoa" id="AMAM006631-PA"/>
    </source>
</evidence>